<dbReference type="EMBL" id="UYRU01087766">
    <property type="protein sequence ID" value="VDN35822.1"/>
    <property type="molecule type" value="Genomic_DNA"/>
</dbReference>
<evidence type="ECO:0000256" key="1">
    <source>
        <dbReference type="SAM" id="Coils"/>
    </source>
</evidence>
<feature type="region of interest" description="Disordered" evidence="2">
    <location>
        <begin position="1"/>
        <end position="33"/>
    </location>
</feature>
<dbReference type="InterPro" id="IPR038830">
    <property type="entry name" value="CCDC186"/>
</dbReference>
<gene>
    <name evidence="3" type="ORF">DILT_LOCUS16878</name>
</gene>
<organism evidence="3 4">
    <name type="scientific">Dibothriocephalus latus</name>
    <name type="common">Fish tapeworm</name>
    <name type="synonym">Diphyllobothrium latum</name>
    <dbReference type="NCBI Taxonomy" id="60516"/>
    <lineage>
        <taxon>Eukaryota</taxon>
        <taxon>Metazoa</taxon>
        <taxon>Spiralia</taxon>
        <taxon>Lophotrochozoa</taxon>
        <taxon>Platyhelminthes</taxon>
        <taxon>Cestoda</taxon>
        <taxon>Eucestoda</taxon>
        <taxon>Diphyllobothriidea</taxon>
        <taxon>Diphyllobothriidae</taxon>
        <taxon>Dibothriocephalus</taxon>
    </lineage>
</organism>
<keyword evidence="4" id="KW-1185">Reference proteome</keyword>
<reference evidence="3 4" key="1">
    <citation type="submission" date="2018-11" db="EMBL/GenBank/DDBJ databases">
        <authorList>
            <consortium name="Pathogen Informatics"/>
        </authorList>
    </citation>
    <scope>NUCLEOTIDE SEQUENCE [LARGE SCALE GENOMIC DNA]</scope>
</reference>
<dbReference type="GO" id="GO:0005802">
    <property type="term" value="C:trans-Golgi network"/>
    <property type="evidence" value="ECO:0007669"/>
    <property type="project" value="TreeGrafter"/>
</dbReference>
<dbReference type="GO" id="GO:0031267">
    <property type="term" value="F:small GTPase binding"/>
    <property type="evidence" value="ECO:0007669"/>
    <property type="project" value="TreeGrafter"/>
</dbReference>
<dbReference type="AlphaFoldDB" id="A0A3P7QVB4"/>
<feature type="coiled-coil region" evidence="1">
    <location>
        <begin position="47"/>
        <end position="74"/>
    </location>
</feature>
<proteinExistence type="predicted"/>
<evidence type="ECO:0000313" key="4">
    <source>
        <dbReference type="Proteomes" id="UP000281553"/>
    </source>
</evidence>
<evidence type="ECO:0000313" key="3">
    <source>
        <dbReference type="EMBL" id="VDN35822.1"/>
    </source>
</evidence>
<dbReference type="GO" id="GO:0099518">
    <property type="term" value="P:vesicle cytoskeletal trafficking"/>
    <property type="evidence" value="ECO:0007669"/>
    <property type="project" value="TreeGrafter"/>
</dbReference>
<sequence length="106" mass="11856">MGNALLASCEPSAKTSFTAPTPQSLTENSEAKEELSCPNIQMVEPSKSLLVNKIEKLQRMNLRLSEKNEFMRDHINQLTSEIQRKTQLLQVTALAQSVCFVILCDC</sequence>
<protein>
    <submittedName>
        <fullName evidence="3">Uncharacterized protein</fullName>
    </submittedName>
</protein>
<name>A0A3P7QVB4_DIBLA</name>
<dbReference type="PANTHER" id="PTHR18911">
    <property type="entry name" value="CTCL TUMOR ANTIGEN HD-CL-01"/>
    <property type="match status" value="1"/>
</dbReference>
<feature type="compositionally biased region" description="Polar residues" evidence="2">
    <location>
        <begin position="13"/>
        <end position="28"/>
    </location>
</feature>
<dbReference type="OrthoDB" id="5583482at2759"/>
<dbReference type="Proteomes" id="UP000281553">
    <property type="component" value="Unassembled WGS sequence"/>
</dbReference>
<dbReference type="PANTHER" id="PTHR18911:SF5">
    <property type="entry name" value="COILED-COIL DOMAIN-CONTAINING PROTEIN 186"/>
    <property type="match status" value="1"/>
</dbReference>
<accession>A0A3P7QVB4</accession>
<keyword evidence="1" id="KW-0175">Coiled coil</keyword>
<evidence type="ECO:0000256" key="2">
    <source>
        <dbReference type="SAM" id="MobiDB-lite"/>
    </source>
</evidence>